<gene>
    <name evidence="2" type="ORF">I858_013615</name>
</gene>
<dbReference type="Proteomes" id="UP000053354">
    <property type="component" value="Chromosome"/>
</dbReference>
<dbReference type="CDD" id="cd02440">
    <property type="entry name" value="AdoMet_MTases"/>
    <property type="match status" value="1"/>
</dbReference>
<dbReference type="PANTHER" id="PTHR43861">
    <property type="entry name" value="TRANS-ACONITATE 2-METHYLTRANSFERASE-RELATED"/>
    <property type="match status" value="1"/>
</dbReference>
<evidence type="ECO:0000313" key="3">
    <source>
        <dbReference type="Proteomes" id="UP000053354"/>
    </source>
</evidence>
<dbReference type="InterPro" id="IPR029063">
    <property type="entry name" value="SAM-dependent_MTases_sf"/>
</dbReference>
<dbReference type="OrthoDB" id="9791837at2"/>
<evidence type="ECO:0000313" key="2">
    <source>
        <dbReference type="EMBL" id="ANU28025.1"/>
    </source>
</evidence>
<proteinExistence type="predicted"/>
<protein>
    <submittedName>
        <fullName evidence="2">Methyltransferase</fullName>
    </submittedName>
</protein>
<dbReference type="SUPFAM" id="SSF53335">
    <property type="entry name" value="S-adenosyl-L-methionine-dependent methyltransferases"/>
    <property type="match status" value="1"/>
</dbReference>
<dbReference type="EMBL" id="CP016540">
    <property type="protein sequence ID" value="ANU28025.1"/>
    <property type="molecule type" value="Genomic_DNA"/>
</dbReference>
<keyword evidence="3" id="KW-1185">Reference proteome</keyword>
<name>A0A1B1S4A7_9BACL</name>
<dbReference type="GO" id="GO:0032259">
    <property type="term" value="P:methylation"/>
    <property type="evidence" value="ECO:0007669"/>
    <property type="project" value="UniProtKB-KW"/>
</dbReference>
<accession>A0A1B1S4A7</accession>
<evidence type="ECO:0000259" key="1">
    <source>
        <dbReference type="Pfam" id="PF08241"/>
    </source>
</evidence>
<sequence>MEFKGPAVYEETDFLTNYLRRRNRVDSPNNSIEKPVIYELLGSFQHQRILDLGCGDASFGKELLANGACNYHGVEGSGQMIDLAIQNLAGFSGELTQSKLESFDFPKKSVDTVTSRLVIHYLKEVDQLFRDVHASLKDGGKFIFSIQHPLTTSSFASKESGEKRSNWIVDDYFIEGERKEPWIDKIVVKYHRTVENYFTALTQAGFNVTGLREGMPSRHHFQDEEGYERRKRIPVILAFSCLKG</sequence>
<organism evidence="2 3">
    <name type="scientific">Planococcus versutus</name>
    <dbReference type="NCBI Taxonomy" id="1302659"/>
    <lineage>
        <taxon>Bacteria</taxon>
        <taxon>Bacillati</taxon>
        <taxon>Bacillota</taxon>
        <taxon>Bacilli</taxon>
        <taxon>Bacillales</taxon>
        <taxon>Caryophanaceae</taxon>
        <taxon>Planococcus</taxon>
    </lineage>
</organism>
<dbReference type="PANTHER" id="PTHR43861:SF1">
    <property type="entry name" value="TRANS-ACONITATE 2-METHYLTRANSFERASE"/>
    <property type="match status" value="1"/>
</dbReference>
<dbReference type="Pfam" id="PF08241">
    <property type="entry name" value="Methyltransf_11"/>
    <property type="match status" value="1"/>
</dbReference>
<dbReference type="KEGG" id="pll:I858_013615"/>
<dbReference type="STRING" id="1302659.I858_013615"/>
<dbReference type="InterPro" id="IPR013216">
    <property type="entry name" value="Methyltransf_11"/>
</dbReference>
<feature type="domain" description="Methyltransferase type 11" evidence="1">
    <location>
        <begin position="50"/>
        <end position="144"/>
    </location>
</feature>
<dbReference type="GO" id="GO:0008757">
    <property type="term" value="F:S-adenosylmethionine-dependent methyltransferase activity"/>
    <property type="evidence" value="ECO:0007669"/>
    <property type="project" value="InterPro"/>
</dbReference>
<reference evidence="2" key="1">
    <citation type="submission" date="2016-10" db="EMBL/GenBank/DDBJ databases">
        <authorList>
            <person name="See-Too W.S."/>
        </authorList>
    </citation>
    <scope>NUCLEOTIDE SEQUENCE</scope>
    <source>
        <strain evidence="2">L10.15</strain>
    </source>
</reference>
<dbReference type="AlphaFoldDB" id="A0A1B1S4A7"/>
<dbReference type="RefSeq" id="WP_049693227.1">
    <property type="nucleotide sequence ID" value="NZ_CP016540.2"/>
</dbReference>
<keyword evidence="2" id="KW-0808">Transferase</keyword>
<dbReference type="Gene3D" id="3.40.50.150">
    <property type="entry name" value="Vaccinia Virus protein VP39"/>
    <property type="match status" value="1"/>
</dbReference>
<keyword evidence="2" id="KW-0489">Methyltransferase</keyword>